<evidence type="ECO:0000256" key="2">
    <source>
        <dbReference type="ARBA" id="ARBA00022692"/>
    </source>
</evidence>
<accession>A0A2N0ATN0</accession>
<dbReference type="RefSeq" id="WP_100727855.1">
    <property type="nucleotide sequence ID" value="NZ_JAIZBN010000001.1"/>
</dbReference>
<dbReference type="Proteomes" id="UP000297352">
    <property type="component" value="Unassembled WGS sequence"/>
</dbReference>
<dbReference type="GeneID" id="93343010"/>
<evidence type="ECO:0000256" key="1">
    <source>
        <dbReference type="ARBA" id="ARBA00004370"/>
    </source>
</evidence>
<evidence type="ECO:0000256" key="4">
    <source>
        <dbReference type="ARBA" id="ARBA00023136"/>
    </source>
</evidence>
<feature type="transmembrane region" description="Helical" evidence="5">
    <location>
        <begin position="80"/>
        <end position="100"/>
    </location>
</feature>
<keyword evidence="2 5" id="KW-0812">Transmembrane</keyword>
<evidence type="ECO:0000256" key="5">
    <source>
        <dbReference type="SAM" id="Phobius"/>
    </source>
</evidence>
<evidence type="ECO:0000256" key="3">
    <source>
        <dbReference type="ARBA" id="ARBA00022989"/>
    </source>
</evidence>
<dbReference type="AlphaFoldDB" id="A0A2N0ATN0"/>
<sequence length="130" mass="14693">MTILIICLLVSISQIYLAKAVVAVAMSREGKGYDNHHPRLQQSKLTGWGGRAYGAHQNGFEAFPIFAIAILLNLIIEVDFYFAEILALSFVSLRFIYIYLYIADFSFARSTTWTLAFICNIGLYILPLVY</sequence>
<reference evidence="6" key="3">
    <citation type="submission" date="2022-06" db="EMBL/GenBank/DDBJ databases">
        <title>Leptospira isolates from biofilms formed at urban environments.</title>
        <authorList>
            <person name="Ribeiro P.S."/>
            <person name="Sousa T."/>
            <person name="Carvalho N."/>
            <person name="Aburjaile F."/>
            <person name="Neves F."/>
            <person name="Oliveira D."/>
            <person name="Blanco L."/>
            <person name="Lima J."/>
            <person name="Costa F."/>
            <person name="Brenig B."/>
            <person name="Soares S."/>
            <person name="Ramos R."/>
            <person name="Goes-Neto A."/>
            <person name="Matiuzzi M."/>
            <person name="Azevedo V."/>
            <person name="Ristow P."/>
        </authorList>
    </citation>
    <scope>NUCLEOTIDE SEQUENCE</scope>
    <source>
        <strain evidence="6">VSF7</strain>
    </source>
</reference>
<dbReference type="PANTHER" id="PTHR35371">
    <property type="entry name" value="INNER MEMBRANE PROTEIN"/>
    <property type="match status" value="1"/>
</dbReference>
<keyword evidence="8" id="KW-1185">Reference proteome</keyword>
<evidence type="ECO:0000313" key="6">
    <source>
        <dbReference type="EMBL" id="MCW7516142.1"/>
    </source>
</evidence>
<reference evidence="7" key="2">
    <citation type="journal article" date="2019" name="PLoS Negl. Trop. Dis.">
        <title>Revisiting the worldwide diversity of Leptospira species in the environment.</title>
        <authorList>
            <person name="Vincent A.T."/>
            <person name="Schiettekatte O."/>
            <person name="Bourhy P."/>
            <person name="Veyrier F.J."/>
            <person name="Picardeau M."/>
        </authorList>
    </citation>
    <scope>NUCLEOTIDE SEQUENCE</scope>
    <source>
        <strain evidence="7">201702449</strain>
    </source>
</reference>
<dbReference type="EMBL" id="JAMQQD010000005">
    <property type="protein sequence ID" value="MCW7516142.1"/>
    <property type="molecule type" value="Genomic_DNA"/>
</dbReference>
<dbReference type="PANTHER" id="PTHR35371:SF1">
    <property type="entry name" value="BLR7753 PROTEIN"/>
    <property type="match status" value="1"/>
</dbReference>
<dbReference type="InterPro" id="IPR001129">
    <property type="entry name" value="Membr-assoc_MAPEG"/>
</dbReference>
<protein>
    <submittedName>
        <fullName evidence="6">MAPEG family protein</fullName>
    </submittedName>
</protein>
<dbReference type="InterPro" id="IPR023352">
    <property type="entry name" value="MAPEG-like_dom_sf"/>
</dbReference>
<dbReference type="GO" id="GO:0016020">
    <property type="term" value="C:membrane"/>
    <property type="evidence" value="ECO:0007669"/>
    <property type="project" value="UniProtKB-SubCell"/>
</dbReference>
<dbReference type="Pfam" id="PF01124">
    <property type="entry name" value="MAPEG"/>
    <property type="match status" value="1"/>
</dbReference>
<proteinExistence type="predicted"/>
<dbReference type="Proteomes" id="UP001209694">
    <property type="component" value="Unassembled WGS sequence"/>
</dbReference>
<dbReference type="EMBL" id="RQGI01000035">
    <property type="protein sequence ID" value="TGL70808.1"/>
    <property type="molecule type" value="Genomic_DNA"/>
</dbReference>
<reference evidence="7" key="1">
    <citation type="submission" date="2018-10" db="EMBL/GenBank/DDBJ databases">
        <authorList>
            <person name="Vincent A.T."/>
            <person name="Schiettekatte O."/>
            <person name="Bourhy P."/>
            <person name="Veyrier F.J."/>
            <person name="Picardeau M."/>
        </authorList>
    </citation>
    <scope>NUCLEOTIDE SEQUENCE</scope>
    <source>
        <strain evidence="7">201702449</strain>
    </source>
</reference>
<keyword evidence="4 5" id="KW-0472">Membrane</keyword>
<dbReference type="Gene3D" id="1.20.120.550">
    <property type="entry name" value="Membrane associated eicosanoid/glutathione metabolism-like domain"/>
    <property type="match status" value="1"/>
</dbReference>
<feature type="transmembrane region" description="Helical" evidence="5">
    <location>
        <begin position="112"/>
        <end position="129"/>
    </location>
</feature>
<evidence type="ECO:0000313" key="7">
    <source>
        <dbReference type="EMBL" id="TGL70808.1"/>
    </source>
</evidence>
<evidence type="ECO:0000313" key="8">
    <source>
        <dbReference type="Proteomes" id="UP000297352"/>
    </source>
</evidence>
<name>A0A2N0ATN0_9LEPT</name>
<dbReference type="SUPFAM" id="SSF161084">
    <property type="entry name" value="MAPEG domain-like"/>
    <property type="match status" value="1"/>
</dbReference>
<gene>
    <name evidence="7" type="ORF">EHQ60_09885</name>
    <name evidence="6" type="ORF">ND810_13315</name>
</gene>
<evidence type="ECO:0000313" key="9">
    <source>
        <dbReference type="Proteomes" id="UP001209694"/>
    </source>
</evidence>
<comment type="caution">
    <text evidence="6">The sequence shown here is derived from an EMBL/GenBank/DDBJ whole genome shotgun (WGS) entry which is preliminary data.</text>
</comment>
<keyword evidence="3 5" id="KW-1133">Transmembrane helix</keyword>
<organism evidence="6 9">
    <name type="scientific">Leptospira levettii</name>
    <dbReference type="NCBI Taxonomy" id="2023178"/>
    <lineage>
        <taxon>Bacteria</taxon>
        <taxon>Pseudomonadati</taxon>
        <taxon>Spirochaetota</taxon>
        <taxon>Spirochaetia</taxon>
        <taxon>Leptospirales</taxon>
        <taxon>Leptospiraceae</taxon>
        <taxon>Leptospira</taxon>
    </lineage>
</organism>
<comment type="subcellular location">
    <subcellularLocation>
        <location evidence="1">Membrane</location>
    </subcellularLocation>
</comment>